<dbReference type="AlphaFoldDB" id="A0A0C4ESS8"/>
<evidence type="ECO:0000313" key="2">
    <source>
        <dbReference type="EnsemblFungi" id="PTTG_03857-t43_1-p1"/>
    </source>
</evidence>
<sequence>MAQEARGRKAKVYVTQIGLYIIANPQMFQYGHSKIIFLISYLTSQASTWAQPYTVKLFVGQPVFMQRTLDGKLKLSSASISKASRKTYALL</sequence>
<reference evidence="2 3" key="3">
    <citation type="journal article" date="2017" name="G3 (Bethesda)">
        <title>Comparative analysis highlights variable genome content of wheat rusts and divergence of the mating loci.</title>
        <authorList>
            <person name="Cuomo C.A."/>
            <person name="Bakkeren G."/>
            <person name="Khalil H.B."/>
            <person name="Panwar V."/>
            <person name="Joly D."/>
            <person name="Linning R."/>
            <person name="Sakthikumar S."/>
            <person name="Song X."/>
            <person name="Adiconis X."/>
            <person name="Fan L."/>
            <person name="Goldberg J.M."/>
            <person name="Levin J.Z."/>
            <person name="Young S."/>
            <person name="Zeng Q."/>
            <person name="Anikster Y."/>
            <person name="Bruce M."/>
            <person name="Wang M."/>
            <person name="Yin C."/>
            <person name="McCallum B."/>
            <person name="Szabo L.J."/>
            <person name="Hulbert S."/>
            <person name="Chen X."/>
            <person name="Fellers J.P."/>
        </authorList>
    </citation>
    <scope>NUCLEOTIDE SEQUENCE</scope>
    <source>
        <strain evidence="2">isolate 1-1 / race 1 (BBBD)</strain>
        <strain evidence="3">Isolate 1-1 / race 1 (BBBD)</strain>
    </source>
</reference>
<evidence type="ECO:0000313" key="3">
    <source>
        <dbReference type="Proteomes" id="UP000005240"/>
    </source>
</evidence>
<proteinExistence type="predicted"/>
<name>A0A0C4ESS8_PUCT1</name>
<gene>
    <name evidence="1" type="ORF">PTTG_03857</name>
</gene>
<evidence type="ECO:0008006" key="4">
    <source>
        <dbReference type="Google" id="ProtNLM"/>
    </source>
</evidence>
<dbReference type="EnsemblFungi" id="PTTG_03857-t43_1">
    <property type="protein sequence ID" value="PTTG_03857-t43_1-p1"/>
    <property type="gene ID" value="PTTG_03857"/>
</dbReference>
<reference evidence="1" key="2">
    <citation type="submission" date="2016-05" db="EMBL/GenBank/DDBJ databases">
        <title>Comparative analysis highlights variable genome content of wheat rusts and divergence of the mating loci.</title>
        <authorList>
            <person name="Cuomo C.A."/>
            <person name="Bakkeren G."/>
            <person name="Szabo L."/>
            <person name="Khalil H."/>
            <person name="Joly D."/>
            <person name="Goldberg J."/>
            <person name="Young S."/>
            <person name="Zeng Q."/>
            <person name="Fellers J."/>
        </authorList>
    </citation>
    <scope>NUCLEOTIDE SEQUENCE [LARGE SCALE GENOMIC DNA]</scope>
    <source>
        <strain evidence="1">1-1 BBBD Race 1</strain>
    </source>
</reference>
<dbReference type="OrthoDB" id="5552562at2759"/>
<dbReference type="VEuPathDB" id="FungiDB:PTTG_03857"/>
<dbReference type="Proteomes" id="UP000005240">
    <property type="component" value="Unassembled WGS sequence"/>
</dbReference>
<protein>
    <recommendedName>
        <fullName evidence="4">DUF4939 domain-containing protein</fullName>
    </recommendedName>
</protein>
<reference evidence="1" key="1">
    <citation type="submission" date="2009-11" db="EMBL/GenBank/DDBJ databases">
        <authorList>
            <consortium name="The Broad Institute Genome Sequencing Platform"/>
            <person name="Ward D."/>
            <person name="Feldgarden M."/>
            <person name="Earl A."/>
            <person name="Young S.K."/>
            <person name="Zeng Q."/>
            <person name="Koehrsen M."/>
            <person name="Alvarado L."/>
            <person name="Berlin A."/>
            <person name="Bochicchio J."/>
            <person name="Borenstein D."/>
            <person name="Chapman S.B."/>
            <person name="Chen Z."/>
            <person name="Engels R."/>
            <person name="Freedman E."/>
            <person name="Gellesch M."/>
            <person name="Goldberg J."/>
            <person name="Griggs A."/>
            <person name="Gujja S."/>
            <person name="Heilman E."/>
            <person name="Heiman D."/>
            <person name="Hepburn T."/>
            <person name="Howarth C."/>
            <person name="Jen D."/>
            <person name="Larson L."/>
            <person name="Lewis B."/>
            <person name="Mehta T."/>
            <person name="Park D."/>
            <person name="Pearson M."/>
            <person name="Roberts A."/>
            <person name="Saif S."/>
            <person name="Shea T."/>
            <person name="Shenoy N."/>
            <person name="Sisk P."/>
            <person name="Stolte C."/>
            <person name="Sykes S."/>
            <person name="Thomson T."/>
            <person name="Walk T."/>
            <person name="White J."/>
            <person name="Yandava C."/>
            <person name="Izard J."/>
            <person name="Baranova O.V."/>
            <person name="Blanton J.M."/>
            <person name="Tanner A.C."/>
            <person name="Dewhirst F.E."/>
            <person name="Haas B."/>
            <person name="Nusbaum C."/>
            <person name="Birren B."/>
        </authorList>
    </citation>
    <scope>NUCLEOTIDE SEQUENCE [LARGE SCALE GENOMIC DNA]</scope>
    <source>
        <strain evidence="1">1-1 BBBD Race 1</strain>
    </source>
</reference>
<keyword evidence="3" id="KW-1185">Reference proteome</keyword>
<reference evidence="2" key="4">
    <citation type="submission" date="2025-05" db="UniProtKB">
        <authorList>
            <consortium name="EnsemblFungi"/>
        </authorList>
    </citation>
    <scope>IDENTIFICATION</scope>
    <source>
        <strain evidence="2">isolate 1-1 / race 1 (BBBD)</strain>
    </source>
</reference>
<accession>A0A0C4ESS8</accession>
<organism evidence="1">
    <name type="scientific">Puccinia triticina (isolate 1-1 / race 1 (BBBD))</name>
    <name type="common">Brown leaf rust fungus</name>
    <dbReference type="NCBI Taxonomy" id="630390"/>
    <lineage>
        <taxon>Eukaryota</taxon>
        <taxon>Fungi</taxon>
        <taxon>Dikarya</taxon>
        <taxon>Basidiomycota</taxon>
        <taxon>Pucciniomycotina</taxon>
        <taxon>Pucciniomycetes</taxon>
        <taxon>Pucciniales</taxon>
        <taxon>Pucciniaceae</taxon>
        <taxon>Puccinia</taxon>
    </lineage>
</organism>
<dbReference type="EMBL" id="ADAS02000032">
    <property type="protein sequence ID" value="OAV95139.1"/>
    <property type="molecule type" value="Genomic_DNA"/>
</dbReference>
<evidence type="ECO:0000313" key="1">
    <source>
        <dbReference type="EMBL" id="OAV95139.1"/>
    </source>
</evidence>